<feature type="region of interest" description="Disordered" evidence="1">
    <location>
        <begin position="1"/>
        <end position="35"/>
    </location>
</feature>
<gene>
    <name evidence="2" type="ORF">NDU88_007428</name>
</gene>
<organism evidence="2 3">
    <name type="scientific">Pleurodeles waltl</name>
    <name type="common">Iberian ribbed newt</name>
    <dbReference type="NCBI Taxonomy" id="8319"/>
    <lineage>
        <taxon>Eukaryota</taxon>
        <taxon>Metazoa</taxon>
        <taxon>Chordata</taxon>
        <taxon>Craniata</taxon>
        <taxon>Vertebrata</taxon>
        <taxon>Euteleostomi</taxon>
        <taxon>Amphibia</taxon>
        <taxon>Batrachia</taxon>
        <taxon>Caudata</taxon>
        <taxon>Salamandroidea</taxon>
        <taxon>Salamandridae</taxon>
        <taxon>Pleurodelinae</taxon>
        <taxon>Pleurodeles</taxon>
    </lineage>
</organism>
<protein>
    <submittedName>
        <fullName evidence="2">Uncharacterized protein</fullName>
    </submittedName>
</protein>
<reference evidence="2" key="1">
    <citation type="journal article" date="2022" name="bioRxiv">
        <title>Sequencing and chromosome-scale assembly of the giantPleurodeles waltlgenome.</title>
        <authorList>
            <person name="Brown T."/>
            <person name="Elewa A."/>
            <person name="Iarovenko S."/>
            <person name="Subramanian E."/>
            <person name="Araus A.J."/>
            <person name="Petzold A."/>
            <person name="Susuki M."/>
            <person name="Suzuki K.-i.T."/>
            <person name="Hayashi T."/>
            <person name="Toyoda A."/>
            <person name="Oliveira C."/>
            <person name="Osipova E."/>
            <person name="Leigh N.D."/>
            <person name="Simon A."/>
            <person name="Yun M.H."/>
        </authorList>
    </citation>
    <scope>NUCLEOTIDE SEQUENCE</scope>
    <source>
        <strain evidence="2">20211129_DDA</strain>
        <tissue evidence="2">Liver</tissue>
    </source>
</reference>
<comment type="caution">
    <text evidence="2">The sequence shown here is derived from an EMBL/GenBank/DDBJ whole genome shotgun (WGS) entry which is preliminary data.</text>
</comment>
<name>A0AAV7MK82_PLEWA</name>
<evidence type="ECO:0000313" key="2">
    <source>
        <dbReference type="EMBL" id="KAJ1102378.1"/>
    </source>
</evidence>
<keyword evidence="3" id="KW-1185">Reference proteome</keyword>
<accession>A0AAV7MK82</accession>
<proteinExistence type="predicted"/>
<evidence type="ECO:0000256" key="1">
    <source>
        <dbReference type="SAM" id="MobiDB-lite"/>
    </source>
</evidence>
<dbReference type="Proteomes" id="UP001066276">
    <property type="component" value="Chromosome 10"/>
</dbReference>
<dbReference type="EMBL" id="JANPWB010000014">
    <property type="protein sequence ID" value="KAJ1102378.1"/>
    <property type="molecule type" value="Genomic_DNA"/>
</dbReference>
<dbReference type="AlphaFoldDB" id="A0AAV7MK82"/>
<evidence type="ECO:0000313" key="3">
    <source>
        <dbReference type="Proteomes" id="UP001066276"/>
    </source>
</evidence>
<sequence length="183" mass="19808">MGRGESCAGCKGARSGTCSREGERAVQGAREPGVGHAVEKERELCRVQGSQQWDLQQGYGKEGELYTSGEREFWEGERAVQGAREPGVGHAVGKEKELCRVQGSQQWDLQEGYGKEGELCTSGERGFWEGERAVQGPRELGVGSAGGIREGGRAVHERREGILGRRESCAGEAGLVVCRRTRT</sequence>